<dbReference type="PANTHER" id="PTHR46470:SF2">
    <property type="entry name" value="GLYCERALDEHYDE 3-PHOSPHATE PHOSPHATASE"/>
    <property type="match status" value="1"/>
</dbReference>
<proteinExistence type="predicted"/>
<dbReference type="NCBIfam" id="TIGR01509">
    <property type="entry name" value="HAD-SF-IA-v3"/>
    <property type="match status" value="1"/>
</dbReference>
<evidence type="ECO:0000256" key="2">
    <source>
        <dbReference type="ARBA" id="ARBA00022723"/>
    </source>
</evidence>
<dbReference type="InterPro" id="IPR036412">
    <property type="entry name" value="HAD-like_sf"/>
</dbReference>
<dbReference type="RefSeq" id="WP_054403075.1">
    <property type="nucleotide sequence ID" value="NZ_LIUT01000001.1"/>
</dbReference>
<evidence type="ECO:0000256" key="4">
    <source>
        <dbReference type="ARBA" id="ARBA00022842"/>
    </source>
</evidence>
<dbReference type="GO" id="GO:0044281">
    <property type="term" value="P:small molecule metabolic process"/>
    <property type="evidence" value="ECO:0007669"/>
    <property type="project" value="UniProtKB-ARBA"/>
</dbReference>
<reference evidence="6" key="1">
    <citation type="submission" date="2015-08" db="EMBL/GenBank/DDBJ databases">
        <title>Genome sequencing project for genomic taxonomy and phylogenomics of Bacillus-like bacteria.</title>
        <authorList>
            <person name="Liu B."/>
            <person name="Wang J."/>
            <person name="Zhu Y."/>
            <person name="Liu G."/>
            <person name="Chen Q."/>
            <person name="Chen Z."/>
            <person name="Lan J."/>
            <person name="Che J."/>
            <person name="Ge C."/>
            <person name="Shi H."/>
            <person name="Pan Z."/>
            <person name="Liu X."/>
        </authorList>
    </citation>
    <scope>NUCLEOTIDE SEQUENCE [LARGE SCALE GENOMIC DNA]</scope>
    <source>
        <strain evidence="6">FJAT-22460</strain>
    </source>
</reference>
<dbReference type="PRINTS" id="PR00413">
    <property type="entry name" value="HADHALOGNASE"/>
</dbReference>
<keyword evidence="2" id="KW-0479">Metal-binding</keyword>
<dbReference type="SUPFAM" id="SSF56784">
    <property type="entry name" value="HAD-like"/>
    <property type="match status" value="1"/>
</dbReference>
<gene>
    <name evidence="5" type="ORF">AM231_13930</name>
</gene>
<dbReference type="InterPro" id="IPR051400">
    <property type="entry name" value="HAD-like_hydrolase"/>
</dbReference>
<dbReference type="GO" id="GO:0016791">
    <property type="term" value="F:phosphatase activity"/>
    <property type="evidence" value="ECO:0007669"/>
    <property type="project" value="TreeGrafter"/>
</dbReference>
<evidence type="ECO:0000313" key="6">
    <source>
        <dbReference type="Proteomes" id="UP000036932"/>
    </source>
</evidence>
<dbReference type="InterPro" id="IPR023214">
    <property type="entry name" value="HAD_sf"/>
</dbReference>
<dbReference type="SFLD" id="SFLDS00003">
    <property type="entry name" value="Haloacid_Dehalogenase"/>
    <property type="match status" value="1"/>
</dbReference>
<comment type="caution">
    <text evidence="5">The sequence shown here is derived from an EMBL/GenBank/DDBJ whole genome shotgun (WGS) entry which is preliminary data.</text>
</comment>
<dbReference type="PANTHER" id="PTHR46470">
    <property type="entry name" value="N-ACYLNEURAMINATE-9-PHOSPHATASE"/>
    <property type="match status" value="1"/>
</dbReference>
<accession>A0A0M1P6L9</accession>
<dbReference type="SFLD" id="SFLDG01129">
    <property type="entry name" value="C1.5:_HAD__Beta-PGM__Phosphata"/>
    <property type="match status" value="1"/>
</dbReference>
<evidence type="ECO:0000313" key="5">
    <source>
        <dbReference type="EMBL" id="KOR90128.1"/>
    </source>
</evidence>
<dbReference type="Pfam" id="PF00702">
    <property type="entry name" value="Hydrolase"/>
    <property type="match status" value="1"/>
</dbReference>
<protein>
    <submittedName>
        <fullName evidence="5">Haloacid dehalogenase</fullName>
    </submittedName>
</protein>
<keyword evidence="4" id="KW-0460">Magnesium</keyword>
<sequence length="236" mass="27394">MAIRAVFFDLYETLITEFADGKRISKRTYDYRDRLGLSEDKFKQEWSSRFEQRMNGQFPSYQAVIRDILHVRSLPYHEEHVEFLYQARIREKTLPFRAVSQQILMMLDQLRKHGLKLGLISNCSEEEVTAYHQSPLAPYFDDVTFSYEAGVAKPNPEIYRLACEHVSVSPQESLFIGDGGSDELRGAHNAGLTPYQAYWYNTFARSEYEKLLKPTQVLDVVESIEKEAANHESATY</sequence>
<dbReference type="InterPro" id="IPR006439">
    <property type="entry name" value="HAD-SF_hydro_IA"/>
</dbReference>
<dbReference type="Proteomes" id="UP000036932">
    <property type="component" value="Unassembled WGS sequence"/>
</dbReference>
<keyword evidence="6" id="KW-1185">Reference proteome</keyword>
<dbReference type="Gene3D" id="3.40.50.1000">
    <property type="entry name" value="HAD superfamily/HAD-like"/>
    <property type="match status" value="1"/>
</dbReference>
<dbReference type="OrthoDB" id="9809962at2"/>
<keyword evidence="3" id="KW-0378">Hydrolase</keyword>
<dbReference type="PATRIC" id="fig|1705565.3.peg.4823"/>
<comment type="cofactor">
    <cofactor evidence="1">
        <name>Mg(2+)</name>
        <dbReference type="ChEBI" id="CHEBI:18420"/>
    </cofactor>
</comment>
<organism evidence="5 6">
    <name type="scientific">Paenibacillus solani</name>
    <dbReference type="NCBI Taxonomy" id="1705565"/>
    <lineage>
        <taxon>Bacteria</taxon>
        <taxon>Bacillati</taxon>
        <taxon>Bacillota</taxon>
        <taxon>Bacilli</taxon>
        <taxon>Bacillales</taxon>
        <taxon>Paenibacillaceae</taxon>
        <taxon>Paenibacillus</taxon>
    </lineage>
</organism>
<evidence type="ECO:0000256" key="1">
    <source>
        <dbReference type="ARBA" id="ARBA00001946"/>
    </source>
</evidence>
<dbReference type="NCBIfam" id="TIGR01549">
    <property type="entry name" value="HAD-SF-IA-v1"/>
    <property type="match status" value="1"/>
</dbReference>
<dbReference type="AlphaFoldDB" id="A0A0M1P6L9"/>
<dbReference type="EMBL" id="LIUT01000001">
    <property type="protein sequence ID" value="KOR90128.1"/>
    <property type="molecule type" value="Genomic_DNA"/>
</dbReference>
<evidence type="ECO:0000256" key="3">
    <source>
        <dbReference type="ARBA" id="ARBA00022801"/>
    </source>
</evidence>
<dbReference type="GO" id="GO:0046872">
    <property type="term" value="F:metal ion binding"/>
    <property type="evidence" value="ECO:0007669"/>
    <property type="project" value="UniProtKB-KW"/>
</dbReference>
<name>A0A0M1P6L9_9BACL</name>